<keyword evidence="1" id="KW-0175">Coiled coil</keyword>
<proteinExistence type="predicted"/>
<sequence length="676" mass="75978">MERPLKEPAGPLLAVARVVPNYSSYRDAMLLRTPRPAGITLASVNFPLPPDFTFTKSSLTGQGHPQVSQVGLPEEQPVWNHCFLFLKRDSATIFTGGAALVLEYYPTPTVTNSVSWHLHSPLGFSTLVLDQQLYWKLMSEGGRRGLRVEQLLLQGSTLQTTTGTTPTVGIILRLIGSEPFPNDSGDSQIQSRTLSAAFKDSEGATHCSSPQPRRRPDSLLRTVDPSVLPCLDSEPLEETGAPPAPQLPLSQPLNCDEGEPPTSPPPTSGRLTHLQLLLQRNGYDLPSYDALAEILPEYQYLFRAPKAGLHDTEQHKPRQAGGKGGAAENEQHRSQDSHALNQTYRVQSPHRRPPVPDFEGDPNTAEVTEHQTRELENYRTAMRKMAEDIIALRRQVGGLESENSRLRSDLSLHQDLGRTLLEDTDIDVMTKAEIADRIASLKFKLASESNTVTSQRDTIQQLQNELIKKNDGAKELLRLQRAHQQQQAVLQRYQNRLARVTGLEATVRQQEKVIEKMEKVLDSRLKGRNKENAERNQKVKKQQAGEEEEGRRREIESVLTAENSRLRAELEKLRLQPAPVIIQQPMQIQEPFPDSEKLSLLTQLEKAQARIRSLESQLEENSRRWGREKQDMLTRLSEHDHGFARTSTMILHDLPLKSVSHSMSGPGRRRQLDPLN</sequence>
<evidence type="ECO:0008006" key="5">
    <source>
        <dbReference type="Google" id="ProtNLM"/>
    </source>
</evidence>
<keyword evidence="4" id="KW-1185">Reference proteome</keyword>
<accession>A0A9D3T2Z5</accession>
<feature type="region of interest" description="Disordered" evidence="2">
    <location>
        <begin position="309"/>
        <end position="372"/>
    </location>
</feature>
<dbReference type="PANTHER" id="PTHR21623">
    <property type="entry name" value="SPERIOLIN-BINDING FACTOR"/>
    <property type="match status" value="1"/>
</dbReference>
<name>A0A9D3T2Z5_MEGAT</name>
<dbReference type="OrthoDB" id="552574at2759"/>
<evidence type="ECO:0000313" key="4">
    <source>
        <dbReference type="Proteomes" id="UP001046870"/>
    </source>
</evidence>
<feature type="region of interest" description="Disordered" evidence="2">
    <location>
        <begin position="199"/>
        <end position="270"/>
    </location>
</feature>
<dbReference type="InterPro" id="IPR039889">
    <property type="entry name" value="CCD33"/>
</dbReference>
<feature type="coiled-coil region" evidence="1">
    <location>
        <begin position="375"/>
        <end position="402"/>
    </location>
</feature>
<feature type="compositionally biased region" description="Basic and acidic residues" evidence="2">
    <location>
        <begin position="525"/>
        <end position="537"/>
    </location>
</feature>
<evidence type="ECO:0000256" key="1">
    <source>
        <dbReference type="SAM" id="Coils"/>
    </source>
</evidence>
<dbReference type="Proteomes" id="UP001046870">
    <property type="component" value="Chromosome 11"/>
</dbReference>
<comment type="caution">
    <text evidence="3">The sequence shown here is derived from an EMBL/GenBank/DDBJ whole genome shotgun (WGS) entry which is preliminary data.</text>
</comment>
<dbReference type="GO" id="GO:0005777">
    <property type="term" value="C:peroxisome"/>
    <property type="evidence" value="ECO:0007669"/>
    <property type="project" value="TreeGrafter"/>
</dbReference>
<feature type="coiled-coil region" evidence="1">
    <location>
        <begin position="445"/>
        <end position="520"/>
    </location>
</feature>
<feature type="coiled-coil region" evidence="1">
    <location>
        <begin position="556"/>
        <end position="624"/>
    </location>
</feature>
<reference evidence="3" key="1">
    <citation type="submission" date="2021-01" db="EMBL/GenBank/DDBJ databases">
        <authorList>
            <person name="Zahm M."/>
            <person name="Roques C."/>
            <person name="Cabau C."/>
            <person name="Klopp C."/>
            <person name="Donnadieu C."/>
            <person name="Jouanno E."/>
            <person name="Lampietro C."/>
            <person name="Louis A."/>
            <person name="Herpin A."/>
            <person name="Echchiki A."/>
            <person name="Berthelot C."/>
            <person name="Parey E."/>
            <person name="Roest-Crollius H."/>
            <person name="Braasch I."/>
            <person name="Postlethwait J."/>
            <person name="Bobe J."/>
            <person name="Montfort J."/>
            <person name="Bouchez O."/>
            <person name="Begum T."/>
            <person name="Mejri S."/>
            <person name="Adams A."/>
            <person name="Chen W.-J."/>
            <person name="Guiguen Y."/>
        </authorList>
    </citation>
    <scope>NUCLEOTIDE SEQUENCE</scope>
    <source>
        <strain evidence="3">YG-15Mar2019-1</strain>
        <tissue evidence="3">Brain</tissue>
    </source>
</reference>
<evidence type="ECO:0000313" key="3">
    <source>
        <dbReference type="EMBL" id="KAG7468249.1"/>
    </source>
</evidence>
<dbReference type="AlphaFoldDB" id="A0A9D3T2Z5"/>
<feature type="compositionally biased region" description="Polar residues" evidence="2">
    <location>
        <begin position="337"/>
        <end position="346"/>
    </location>
</feature>
<protein>
    <recommendedName>
        <fullName evidence="5">Coiled-coil domain-containing protein 33</fullName>
    </recommendedName>
</protein>
<dbReference type="PANTHER" id="PTHR21623:SF2">
    <property type="entry name" value="COILED-COIL DOMAIN-CONTAINING PROTEIN 33"/>
    <property type="match status" value="1"/>
</dbReference>
<dbReference type="EMBL" id="JAFDVH010000011">
    <property type="protein sequence ID" value="KAG7468249.1"/>
    <property type="molecule type" value="Genomic_DNA"/>
</dbReference>
<gene>
    <name evidence="3" type="ORF">MATL_G00140900</name>
</gene>
<feature type="region of interest" description="Disordered" evidence="2">
    <location>
        <begin position="525"/>
        <end position="554"/>
    </location>
</feature>
<organism evidence="3 4">
    <name type="scientific">Megalops atlanticus</name>
    <name type="common">Tarpon</name>
    <name type="synonym">Clupea gigantea</name>
    <dbReference type="NCBI Taxonomy" id="7932"/>
    <lineage>
        <taxon>Eukaryota</taxon>
        <taxon>Metazoa</taxon>
        <taxon>Chordata</taxon>
        <taxon>Craniata</taxon>
        <taxon>Vertebrata</taxon>
        <taxon>Euteleostomi</taxon>
        <taxon>Actinopterygii</taxon>
        <taxon>Neopterygii</taxon>
        <taxon>Teleostei</taxon>
        <taxon>Elopiformes</taxon>
        <taxon>Megalopidae</taxon>
        <taxon>Megalops</taxon>
    </lineage>
</organism>
<evidence type="ECO:0000256" key="2">
    <source>
        <dbReference type="SAM" id="MobiDB-lite"/>
    </source>
</evidence>